<dbReference type="SUPFAM" id="SSF53474">
    <property type="entry name" value="alpha/beta-Hydrolases"/>
    <property type="match status" value="1"/>
</dbReference>
<dbReference type="InterPro" id="IPR008391">
    <property type="entry name" value="AXE1_dom"/>
</dbReference>
<evidence type="ECO:0000256" key="1">
    <source>
        <dbReference type="PIRSR" id="PIRSR639069-1"/>
    </source>
</evidence>
<dbReference type="Proteomes" id="UP000239002">
    <property type="component" value="Unassembled WGS sequence"/>
</dbReference>
<comment type="caution">
    <text evidence="3">The sequence shown here is derived from an EMBL/GenBank/DDBJ whole genome shotgun (WGS) entry which is preliminary data.</text>
</comment>
<dbReference type="OrthoDB" id="3668964at2"/>
<dbReference type="Gene3D" id="3.40.50.1820">
    <property type="entry name" value="alpha/beta hydrolase"/>
    <property type="match status" value="1"/>
</dbReference>
<evidence type="ECO:0000313" key="3">
    <source>
        <dbReference type="EMBL" id="PPK94431.1"/>
    </source>
</evidence>
<feature type="active site" description="Charge relay system" evidence="1">
    <location>
        <position position="375"/>
    </location>
</feature>
<dbReference type="RefSeq" id="WP_104515750.1">
    <property type="nucleotide sequence ID" value="NZ_MQVW01000004.1"/>
</dbReference>
<dbReference type="EMBL" id="PTJE01000004">
    <property type="protein sequence ID" value="PPK94431.1"/>
    <property type="molecule type" value="Genomic_DNA"/>
</dbReference>
<dbReference type="Pfam" id="PF05448">
    <property type="entry name" value="AXE1"/>
    <property type="match status" value="1"/>
</dbReference>
<dbReference type="InterPro" id="IPR039069">
    <property type="entry name" value="CE7"/>
</dbReference>
<dbReference type="GO" id="GO:0052689">
    <property type="term" value="F:carboxylic ester hydrolase activity"/>
    <property type="evidence" value="ECO:0007669"/>
    <property type="project" value="TreeGrafter"/>
</dbReference>
<dbReference type="GO" id="GO:0005976">
    <property type="term" value="P:polysaccharide metabolic process"/>
    <property type="evidence" value="ECO:0007669"/>
    <property type="project" value="TreeGrafter"/>
</dbReference>
<feature type="domain" description="Acetyl xylan esterase" evidence="2">
    <location>
        <begin position="127"/>
        <end position="418"/>
    </location>
</feature>
<protein>
    <submittedName>
        <fullName evidence="3">Cephalosporin-C deacetylase-like acetyl esterase</fullName>
    </submittedName>
</protein>
<sequence length="427" mass="48404">MRIYIILVLLMSSLSGVCQSQKEDLIRILVAPVSDSYEYEVGERADFEISIFKYGKLVKNAKVQYTIAEEQMLPTINSTITLKTGHGTIEGIKMDQPGFLRLTVNYKENGKTFSNTATAGIDVDNIKTFTQMPADFDSFWKKAIRQARKIELNPQYTRLPEQDTDKNLAYHIRFNHGKKSYIYGILMMPKKEGIYPAVLTVPGAGVRSYKGTNKSDDVISLQIGIHGIPVNLYGSDVYDNLDKGALYKYYWNRMDDRDAYYYKRVYTACIRAIDFIHTIDKFDGDNLAVMGGSQGGALTIMTAALDDRVDAIAAFYPALADLDGFNNGRAGGWPRIFERGFDFTEEKRAVARYYDIVNFARNLKTPGYYAYGYNDNIVPASSVTAMLQEIKAKKTIEIAYDAAHWMYPEVQQQGKKWLFKKIKVSGY</sequence>
<evidence type="ECO:0000259" key="2">
    <source>
        <dbReference type="Pfam" id="PF05448"/>
    </source>
</evidence>
<accession>A0A2S6IJS3</accession>
<dbReference type="InterPro" id="IPR029058">
    <property type="entry name" value="AB_hydrolase_fold"/>
</dbReference>
<reference evidence="3 4" key="1">
    <citation type="submission" date="2018-02" db="EMBL/GenBank/DDBJ databases">
        <title>Genomic Encyclopedia of Archaeal and Bacterial Type Strains, Phase II (KMG-II): from individual species to whole genera.</title>
        <authorList>
            <person name="Goeker M."/>
        </authorList>
    </citation>
    <scope>NUCLEOTIDE SEQUENCE [LARGE SCALE GENOMIC DNA]</scope>
    <source>
        <strain evidence="3 4">DSM 16809</strain>
    </source>
</reference>
<proteinExistence type="predicted"/>
<dbReference type="PANTHER" id="PTHR40111:SF1">
    <property type="entry name" value="CEPHALOSPORIN-C DEACETYLASE"/>
    <property type="match status" value="1"/>
</dbReference>
<feature type="active site" description="Nucleophile" evidence="1">
    <location>
        <position position="293"/>
    </location>
</feature>
<gene>
    <name evidence="3" type="ORF">LY01_02070</name>
</gene>
<keyword evidence="4" id="KW-1185">Reference proteome</keyword>
<dbReference type="AlphaFoldDB" id="A0A2S6IJS3"/>
<organism evidence="3 4">
    <name type="scientific">Nonlabens xylanidelens</name>
    <dbReference type="NCBI Taxonomy" id="191564"/>
    <lineage>
        <taxon>Bacteria</taxon>
        <taxon>Pseudomonadati</taxon>
        <taxon>Bacteroidota</taxon>
        <taxon>Flavobacteriia</taxon>
        <taxon>Flavobacteriales</taxon>
        <taxon>Flavobacteriaceae</taxon>
        <taxon>Nonlabens</taxon>
    </lineage>
</organism>
<feature type="active site" description="Charge relay system" evidence="1">
    <location>
        <position position="404"/>
    </location>
</feature>
<name>A0A2S6IJS3_9FLAO</name>
<evidence type="ECO:0000313" key="4">
    <source>
        <dbReference type="Proteomes" id="UP000239002"/>
    </source>
</evidence>
<dbReference type="PANTHER" id="PTHR40111">
    <property type="entry name" value="CEPHALOSPORIN-C DEACETYLASE"/>
    <property type="match status" value="1"/>
</dbReference>